<dbReference type="SUPFAM" id="SSF51182">
    <property type="entry name" value="RmlC-like cupins"/>
    <property type="match status" value="1"/>
</dbReference>
<dbReference type="Pfam" id="PF04702">
    <property type="entry name" value="Vicilin_N"/>
    <property type="match status" value="1"/>
</dbReference>
<feature type="chain" id="PRO_5001639908" description="Cupin type-1 domain-containing protein" evidence="4">
    <location>
        <begin position="29"/>
        <end position="572"/>
    </location>
</feature>
<dbReference type="PANTHER" id="PTHR31189:SF41">
    <property type="entry name" value="VICILIN C72"/>
    <property type="match status" value="1"/>
</dbReference>
<evidence type="ECO:0000256" key="3">
    <source>
        <dbReference type="SAM" id="MobiDB-lite"/>
    </source>
</evidence>
<feature type="domain" description="Cupin type-1" evidence="5">
    <location>
        <begin position="373"/>
        <end position="533"/>
    </location>
</feature>
<dbReference type="InterPro" id="IPR014710">
    <property type="entry name" value="RmlC-like_jellyroll"/>
</dbReference>
<dbReference type="SMART" id="SM00835">
    <property type="entry name" value="Cupin_1"/>
    <property type="match status" value="2"/>
</dbReference>
<evidence type="ECO:0000256" key="1">
    <source>
        <dbReference type="ARBA" id="ARBA00023129"/>
    </source>
</evidence>
<dbReference type="OrthoDB" id="851486at2759"/>
<keyword evidence="7" id="KW-1185">Reference proteome</keyword>
<feature type="region of interest" description="Disordered" evidence="3">
    <location>
        <begin position="163"/>
        <end position="187"/>
    </location>
</feature>
<name>A0A067KVT0_JATCU</name>
<dbReference type="Proteomes" id="UP000027138">
    <property type="component" value="Unassembled WGS sequence"/>
</dbReference>
<dbReference type="InterPro" id="IPR050253">
    <property type="entry name" value="Seed_Storage-Functional"/>
</dbReference>
<feature type="compositionally biased region" description="Basic and acidic residues" evidence="3">
    <location>
        <begin position="163"/>
        <end position="186"/>
    </location>
</feature>
<protein>
    <recommendedName>
        <fullName evidence="5">Cupin type-1 domain-containing protein</fullName>
    </recommendedName>
</protein>
<proteinExistence type="inferred from homology"/>
<evidence type="ECO:0000256" key="2">
    <source>
        <dbReference type="ARBA" id="ARBA00023597"/>
    </source>
</evidence>
<dbReference type="InterPro" id="IPR006792">
    <property type="entry name" value="Vicilin_N"/>
</dbReference>
<sequence>MTIKAQPGFFLFLPILLLFFSFGISSLGYEVPYPKTDKERCLERCHETKKDFSGLISCASHCERKYENHREEKREGEEISPRDPKSPRWKIERCQEQCRREESDDRMLQRCQKRCEEEVIKEREGESEDPRVQYERCQELCDRQPERQKSQCRGRCERQFEEKQKEREERGSDRGTKSREMEKQRDNPYYFHAQRLQSRHKTQEGHISVLEKFSDRSELLRGIENYRLSTLEANPNTFVVPHHCDAESIIVVLRGKGTITCVLRDERRSYNLEKGDVIRIPAGATLYLINRDNNEKLNMVKLMQPVNSPGNFRTVFINDVLEAALDTPRDQLDRLFGQQRQGVILKASQEHLKALSQHISSTKQKGHESERPFNLLNRQPLYSNRFGNFIEASLQDVDISVSYAEIKRGALMVPHYNSKATMIALVVEGAGRFEMACPHLASQRMEPREEPPEGTRQYQKISSDLSPGDVFITPAGHPVAVLASQNQNLILIGFAINARDNQRNFLAGRDNIMNQIEREAKELSFNSPAELIEKIFRNQKESHFVAARQQSHGREEDRDHSIPSILDFSGFF</sequence>
<dbReference type="CDD" id="cd02245">
    <property type="entry name" value="cupin_7S_vicilin-like_C"/>
    <property type="match status" value="1"/>
</dbReference>
<evidence type="ECO:0000256" key="4">
    <source>
        <dbReference type="SAM" id="SignalP"/>
    </source>
</evidence>
<dbReference type="STRING" id="180498.A0A067KVT0"/>
<dbReference type="PANTHER" id="PTHR31189">
    <property type="entry name" value="OS03G0336100 PROTEIN-RELATED"/>
    <property type="match status" value="1"/>
</dbReference>
<organism evidence="6 7">
    <name type="scientific">Jatropha curcas</name>
    <name type="common">Barbados nut</name>
    <dbReference type="NCBI Taxonomy" id="180498"/>
    <lineage>
        <taxon>Eukaryota</taxon>
        <taxon>Viridiplantae</taxon>
        <taxon>Streptophyta</taxon>
        <taxon>Embryophyta</taxon>
        <taxon>Tracheophyta</taxon>
        <taxon>Spermatophyta</taxon>
        <taxon>Magnoliopsida</taxon>
        <taxon>eudicotyledons</taxon>
        <taxon>Gunneridae</taxon>
        <taxon>Pentapetalae</taxon>
        <taxon>rosids</taxon>
        <taxon>fabids</taxon>
        <taxon>Malpighiales</taxon>
        <taxon>Euphorbiaceae</taxon>
        <taxon>Crotonoideae</taxon>
        <taxon>Jatropheae</taxon>
        <taxon>Jatropha</taxon>
    </lineage>
</organism>
<keyword evidence="1" id="KW-0708">Seed storage protein</keyword>
<comment type="similarity">
    <text evidence="2">Belongs to the 7S seed storage protein family.</text>
</comment>
<evidence type="ECO:0000313" key="7">
    <source>
        <dbReference type="Proteomes" id="UP000027138"/>
    </source>
</evidence>
<reference evidence="6 7" key="1">
    <citation type="journal article" date="2014" name="PLoS ONE">
        <title>Global Analysis of Gene Expression Profiles in Physic Nut (Jatropha curcas L.) Seedlings Exposed to Salt Stress.</title>
        <authorList>
            <person name="Zhang L."/>
            <person name="Zhang C."/>
            <person name="Wu P."/>
            <person name="Chen Y."/>
            <person name="Li M."/>
            <person name="Jiang H."/>
            <person name="Wu G."/>
        </authorList>
    </citation>
    <scope>NUCLEOTIDE SEQUENCE [LARGE SCALE GENOMIC DNA]</scope>
    <source>
        <strain evidence="7">cv. GZQX0401</strain>
        <tissue evidence="6">Young leaves</tissue>
    </source>
</reference>
<evidence type="ECO:0000313" key="6">
    <source>
        <dbReference type="EMBL" id="KDP40207.1"/>
    </source>
</evidence>
<dbReference type="EMBL" id="KK914334">
    <property type="protein sequence ID" value="KDP40207.1"/>
    <property type="molecule type" value="Genomic_DNA"/>
</dbReference>
<keyword evidence="4" id="KW-0732">Signal</keyword>
<accession>A0A067KVT0</accession>
<dbReference type="InterPro" id="IPR006045">
    <property type="entry name" value="Cupin_1"/>
</dbReference>
<evidence type="ECO:0000259" key="5">
    <source>
        <dbReference type="SMART" id="SM00835"/>
    </source>
</evidence>
<dbReference type="CDD" id="cd02244">
    <property type="entry name" value="cupin_7S_vicilin-like_N"/>
    <property type="match status" value="1"/>
</dbReference>
<dbReference type="Gene3D" id="2.60.120.10">
    <property type="entry name" value="Jelly Rolls"/>
    <property type="match status" value="2"/>
</dbReference>
<dbReference type="Pfam" id="PF00190">
    <property type="entry name" value="Cupin_1"/>
    <property type="match status" value="2"/>
</dbReference>
<feature type="domain" description="Cupin type-1" evidence="5">
    <location>
        <begin position="191"/>
        <end position="333"/>
    </location>
</feature>
<gene>
    <name evidence="6" type="ORF">JCGZ_02205</name>
</gene>
<dbReference type="AlphaFoldDB" id="A0A067KVT0"/>
<dbReference type="InterPro" id="IPR011051">
    <property type="entry name" value="RmlC_Cupin_sf"/>
</dbReference>
<keyword evidence="1" id="KW-0758">Storage protein</keyword>
<dbReference type="GO" id="GO:0045735">
    <property type="term" value="F:nutrient reservoir activity"/>
    <property type="evidence" value="ECO:0007669"/>
    <property type="project" value="UniProtKB-KW"/>
</dbReference>
<feature type="signal peptide" evidence="4">
    <location>
        <begin position="1"/>
        <end position="28"/>
    </location>
</feature>